<dbReference type="Proteomes" id="UP000249986">
    <property type="component" value="Unassembled WGS sequence"/>
</dbReference>
<gene>
    <name evidence="1" type="ORF">NCTC10719_02214</name>
</gene>
<proteinExistence type="predicted"/>
<dbReference type="AlphaFoldDB" id="A0A2X2XXY8"/>
<evidence type="ECO:0000313" key="2">
    <source>
        <dbReference type="Proteomes" id="UP000249986"/>
    </source>
</evidence>
<dbReference type="EMBL" id="UAWG01000015">
    <property type="protein sequence ID" value="SQB60572.1"/>
    <property type="molecule type" value="Genomic_DNA"/>
</dbReference>
<protein>
    <submittedName>
        <fullName evidence="1">Uncharacterized protein</fullName>
    </submittedName>
</protein>
<evidence type="ECO:0000313" key="1">
    <source>
        <dbReference type="EMBL" id="SQB60572.1"/>
    </source>
</evidence>
<organism evidence="1 2">
    <name type="scientific">Clostridium perfringens</name>
    <dbReference type="NCBI Taxonomy" id="1502"/>
    <lineage>
        <taxon>Bacteria</taxon>
        <taxon>Bacillati</taxon>
        <taxon>Bacillota</taxon>
        <taxon>Clostridia</taxon>
        <taxon>Eubacteriales</taxon>
        <taxon>Clostridiaceae</taxon>
        <taxon>Clostridium</taxon>
    </lineage>
</organism>
<dbReference type="RefSeq" id="WP_164790150.1">
    <property type="nucleotide sequence ID" value="NZ_JAALLX010000082.1"/>
</dbReference>
<name>A0A2X2XXY8_CLOPF</name>
<sequence length="48" mass="5975">MDLYKEFLKYSYDELQDLFKMAKTKEEQDFYMALSNLKLQKEQKKIIF</sequence>
<accession>A0A2X2XXY8</accession>
<reference evidence="1 2" key="1">
    <citation type="submission" date="2018-06" db="EMBL/GenBank/DDBJ databases">
        <authorList>
            <consortium name="Pathogen Informatics"/>
            <person name="Doyle S."/>
        </authorList>
    </citation>
    <scope>NUCLEOTIDE SEQUENCE [LARGE SCALE GENOMIC DNA]</scope>
    <source>
        <strain evidence="1 2">NCTC10719</strain>
    </source>
</reference>